<reference evidence="2" key="1">
    <citation type="submission" date="2020-03" db="EMBL/GenBank/DDBJ databases">
        <title>The deep terrestrial virosphere.</title>
        <authorList>
            <person name="Holmfeldt K."/>
            <person name="Nilsson E."/>
            <person name="Simone D."/>
            <person name="Lopez-Fernandez M."/>
            <person name="Wu X."/>
            <person name="de Brujin I."/>
            <person name="Lundin D."/>
            <person name="Andersson A."/>
            <person name="Bertilsson S."/>
            <person name="Dopson M."/>
        </authorList>
    </citation>
    <scope>NUCLEOTIDE SEQUENCE</scope>
    <source>
        <strain evidence="2">TM448A01426</strain>
        <strain evidence="3">TM448B00801</strain>
    </source>
</reference>
<protein>
    <submittedName>
        <fullName evidence="2">Uncharacterized protein</fullName>
    </submittedName>
</protein>
<proteinExistence type="predicted"/>
<dbReference type="EMBL" id="MT144149">
    <property type="protein sequence ID" value="QJA49692.1"/>
    <property type="molecule type" value="Genomic_DNA"/>
</dbReference>
<gene>
    <name evidence="2" type="ORF">TM448A01426_0010</name>
    <name evidence="3" type="ORF">TM448B00801_0002</name>
</gene>
<evidence type="ECO:0000256" key="1">
    <source>
        <dbReference type="SAM" id="MobiDB-lite"/>
    </source>
</evidence>
<name>A0A6H1ZQF2_9ZZZZ</name>
<evidence type="ECO:0000313" key="3">
    <source>
        <dbReference type="EMBL" id="QJH96744.1"/>
    </source>
</evidence>
<accession>A0A6H1ZQF2</accession>
<feature type="region of interest" description="Disordered" evidence="1">
    <location>
        <begin position="1"/>
        <end position="29"/>
    </location>
</feature>
<evidence type="ECO:0000313" key="2">
    <source>
        <dbReference type="EMBL" id="QJA49692.1"/>
    </source>
</evidence>
<sequence length="110" mass="12070">MISDEQEATAKAALEAGHSQNRAAGLAGVSHGTVENIANGKRKRKVKTFKTCPVCSREFWAGRNQARCNSCKRDKRARRLKSPDPTPEEIAERAAEIRAKHGMTIHCGGR</sequence>
<dbReference type="EMBL" id="MT144661">
    <property type="protein sequence ID" value="QJH96744.1"/>
    <property type="molecule type" value="Genomic_DNA"/>
</dbReference>
<organism evidence="2">
    <name type="scientific">viral metagenome</name>
    <dbReference type="NCBI Taxonomy" id="1070528"/>
    <lineage>
        <taxon>unclassified sequences</taxon>
        <taxon>metagenomes</taxon>
        <taxon>organismal metagenomes</taxon>
    </lineage>
</organism>
<dbReference type="AlphaFoldDB" id="A0A6H1ZQF2"/>